<sequence length="135" mass="15151">MTPPPSAWHDLALHWHAHVDLRASCSRSRRRRRPVAVLFTPRAAAAWMAGTVQRYRSEAVAVRYNAATGPAPADSESRDNCHDHHLLSLGYPLDALILTTTGELYLHLDPLGPRECPYHRPERPERHDSGGNHVL</sequence>
<evidence type="ECO:0000256" key="1">
    <source>
        <dbReference type="SAM" id="MobiDB-lite"/>
    </source>
</evidence>
<accession>A0A1I7ARL6</accession>
<dbReference type="RefSeq" id="WP_139235236.1">
    <property type="nucleotide sequence ID" value="NZ_FPAT01000008.1"/>
</dbReference>
<evidence type="ECO:0000313" key="2">
    <source>
        <dbReference type="EMBL" id="SFT77548.1"/>
    </source>
</evidence>
<reference evidence="3" key="1">
    <citation type="submission" date="2016-10" db="EMBL/GenBank/DDBJ databases">
        <authorList>
            <person name="Varghese N."/>
            <person name="Submissions S."/>
        </authorList>
    </citation>
    <scope>NUCLEOTIDE SEQUENCE [LARGE SCALE GENOMIC DNA]</scope>
    <source>
        <strain evidence="3">DSM 45501</strain>
    </source>
</reference>
<evidence type="ECO:0000313" key="3">
    <source>
        <dbReference type="Proteomes" id="UP000199165"/>
    </source>
</evidence>
<feature type="region of interest" description="Disordered" evidence="1">
    <location>
        <begin position="116"/>
        <end position="135"/>
    </location>
</feature>
<organism evidence="2 3">
    <name type="scientific">Actinopolyspora righensis</name>
    <dbReference type="NCBI Taxonomy" id="995060"/>
    <lineage>
        <taxon>Bacteria</taxon>
        <taxon>Bacillati</taxon>
        <taxon>Actinomycetota</taxon>
        <taxon>Actinomycetes</taxon>
        <taxon>Actinopolysporales</taxon>
        <taxon>Actinopolysporaceae</taxon>
        <taxon>Actinopolyspora</taxon>
        <taxon>Actinopolyspora alba group</taxon>
    </lineage>
</organism>
<dbReference type="Proteomes" id="UP000199165">
    <property type="component" value="Unassembled WGS sequence"/>
</dbReference>
<dbReference type="AlphaFoldDB" id="A0A1I7ARL6"/>
<proteinExistence type="predicted"/>
<dbReference type="EMBL" id="FPAT01000008">
    <property type="protein sequence ID" value="SFT77548.1"/>
    <property type="molecule type" value="Genomic_DNA"/>
</dbReference>
<name>A0A1I7ARL6_9ACTN</name>
<protein>
    <submittedName>
        <fullName evidence="2">Uncharacterized protein</fullName>
    </submittedName>
</protein>
<keyword evidence="3" id="KW-1185">Reference proteome</keyword>
<gene>
    <name evidence="2" type="ORF">SAMN04487904_1081</name>
</gene>